<gene>
    <name evidence="1" type="ORF">N7517_001730</name>
</gene>
<evidence type="ECO:0000313" key="2">
    <source>
        <dbReference type="Proteomes" id="UP001147752"/>
    </source>
</evidence>
<reference evidence="1" key="2">
    <citation type="journal article" date="2023" name="IMA Fungus">
        <title>Comparative genomic study of the Penicillium genus elucidates a diverse pangenome and 15 lateral gene transfer events.</title>
        <authorList>
            <person name="Petersen C."/>
            <person name="Sorensen T."/>
            <person name="Nielsen M.R."/>
            <person name="Sondergaard T.E."/>
            <person name="Sorensen J.L."/>
            <person name="Fitzpatrick D.A."/>
            <person name="Frisvad J.C."/>
            <person name="Nielsen K.L."/>
        </authorList>
    </citation>
    <scope>NUCLEOTIDE SEQUENCE</scope>
    <source>
        <strain evidence="1">IBT 3081</strain>
    </source>
</reference>
<keyword evidence="2" id="KW-1185">Reference proteome</keyword>
<dbReference type="GeneID" id="81458643"/>
<dbReference type="Proteomes" id="UP001147752">
    <property type="component" value="Unassembled WGS sequence"/>
</dbReference>
<evidence type="ECO:0000313" key="1">
    <source>
        <dbReference type="EMBL" id="KAJ5383819.1"/>
    </source>
</evidence>
<dbReference type="EMBL" id="JAPZBT010000001">
    <property type="protein sequence ID" value="KAJ5383819.1"/>
    <property type="molecule type" value="Genomic_DNA"/>
</dbReference>
<dbReference type="RefSeq" id="XP_056583595.1">
    <property type="nucleotide sequence ID" value="XM_056719460.1"/>
</dbReference>
<sequence>MASTIPLFVAIYDNPGIMHWSLYLEADNDDDKTIIHVLGARQKYFPNIRTPSDARNSSSLIELLYLCQIDASKIEIIKNIAYDTPIHNEMADWSCQDYVLDILERLEDAFMIDATDNDYIIKREAVAAKRESWA</sequence>
<dbReference type="AlphaFoldDB" id="A0A9W9SU24"/>
<dbReference type="OrthoDB" id="37659at2759"/>
<dbReference type="InterPro" id="IPR046670">
    <property type="entry name" value="DUF6540"/>
</dbReference>
<organism evidence="1 2">
    <name type="scientific">Penicillium concentricum</name>
    <dbReference type="NCBI Taxonomy" id="293559"/>
    <lineage>
        <taxon>Eukaryota</taxon>
        <taxon>Fungi</taxon>
        <taxon>Dikarya</taxon>
        <taxon>Ascomycota</taxon>
        <taxon>Pezizomycotina</taxon>
        <taxon>Eurotiomycetes</taxon>
        <taxon>Eurotiomycetidae</taxon>
        <taxon>Eurotiales</taxon>
        <taxon>Aspergillaceae</taxon>
        <taxon>Penicillium</taxon>
    </lineage>
</organism>
<proteinExistence type="predicted"/>
<dbReference type="Pfam" id="PF20174">
    <property type="entry name" value="DUF6540"/>
    <property type="match status" value="1"/>
</dbReference>
<accession>A0A9W9SU24</accession>
<protein>
    <submittedName>
        <fullName evidence="1">Uncharacterized protein</fullName>
    </submittedName>
</protein>
<name>A0A9W9SU24_9EURO</name>
<reference evidence="1" key="1">
    <citation type="submission" date="2022-12" db="EMBL/GenBank/DDBJ databases">
        <authorList>
            <person name="Petersen C."/>
        </authorList>
    </citation>
    <scope>NUCLEOTIDE SEQUENCE</scope>
    <source>
        <strain evidence="1">IBT 3081</strain>
    </source>
</reference>
<comment type="caution">
    <text evidence="1">The sequence shown here is derived from an EMBL/GenBank/DDBJ whole genome shotgun (WGS) entry which is preliminary data.</text>
</comment>